<dbReference type="AlphaFoldDB" id="A0A9Q0HC61"/>
<gene>
    <name evidence="2" type="ORF">NE237_023432</name>
</gene>
<protein>
    <submittedName>
        <fullName evidence="2">Uncharacterized protein</fullName>
    </submittedName>
</protein>
<comment type="caution">
    <text evidence="2">The sequence shown here is derived from an EMBL/GenBank/DDBJ whole genome shotgun (WGS) entry which is preliminary data.</text>
</comment>
<evidence type="ECO:0000313" key="3">
    <source>
        <dbReference type="Proteomes" id="UP001141806"/>
    </source>
</evidence>
<keyword evidence="3" id="KW-1185">Reference proteome</keyword>
<proteinExistence type="predicted"/>
<sequence length="315" mass="34079">MARISVGLQGDTRDAGTVSQTPNCIVGVQGDSRAAGIVSLNPMFPVGFSVSDPMLMEASIPQELRAAAHMSVPQGTVHNENFFTARERDLRRVRKRQHWTWREKGKNKVSNGAENLEVLAANIPTATSVGVNSIRAETVVNGARAARSFADVARGFQEASMEGLAEPTSIAADECKLNKNKVDEVDLGDVQPQQVATVEKDGAAGFPAQDRVNPNVAMEHGVNQFWADVSDGDVNESLDGDGTDSFHEEQAEDLNQEHVPTQTGLVSENPRMELDSTMHGSGSERITRMAVGTAEVSFIEMKTVDALLEEYDRSK</sequence>
<reference evidence="2" key="1">
    <citation type="journal article" date="2023" name="Plant J.">
        <title>The genome of the king protea, Protea cynaroides.</title>
        <authorList>
            <person name="Chang J."/>
            <person name="Duong T.A."/>
            <person name="Schoeman C."/>
            <person name="Ma X."/>
            <person name="Roodt D."/>
            <person name="Barker N."/>
            <person name="Li Z."/>
            <person name="Van de Peer Y."/>
            <person name="Mizrachi E."/>
        </authorList>
    </citation>
    <scope>NUCLEOTIDE SEQUENCE</scope>
    <source>
        <tissue evidence="2">Young leaves</tissue>
    </source>
</reference>
<feature type="region of interest" description="Disordered" evidence="1">
    <location>
        <begin position="1"/>
        <end position="20"/>
    </location>
</feature>
<dbReference type="Proteomes" id="UP001141806">
    <property type="component" value="Unassembled WGS sequence"/>
</dbReference>
<accession>A0A9Q0HC61</accession>
<evidence type="ECO:0000256" key="1">
    <source>
        <dbReference type="SAM" id="MobiDB-lite"/>
    </source>
</evidence>
<organism evidence="2 3">
    <name type="scientific">Protea cynaroides</name>
    <dbReference type="NCBI Taxonomy" id="273540"/>
    <lineage>
        <taxon>Eukaryota</taxon>
        <taxon>Viridiplantae</taxon>
        <taxon>Streptophyta</taxon>
        <taxon>Embryophyta</taxon>
        <taxon>Tracheophyta</taxon>
        <taxon>Spermatophyta</taxon>
        <taxon>Magnoliopsida</taxon>
        <taxon>Proteales</taxon>
        <taxon>Proteaceae</taxon>
        <taxon>Protea</taxon>
    </lineage>
</organism>
<dbReference type="EMBL" id="JAMYWD010000008">
    <property type="protein sequence ID" value="KAJ4963493.1"/>
    <property type="molecule type" value="Genomic_DNA"/>
</dbReference>
<name>A0A9Q0HC61_9MAGN</name>
<evidence type="ECO:0000313" key="2">
    <source>
        <dbReference type="EMBL" id="KAJ4963493.1"/>
    </source>
</evidence>